<protein>
    <submittedName>
        <fullName evidence="1">Uncharacterized protein MANES_15G135500</fullName>
    </submittedName>
</protein>
<proteinExistence type="predicted"/>
<sequence length="103" mass="10519">MRCTLARLCNGVTAIKQMIVEQFGLAIKAPFPIPTLIPSIASGFTSGITNGTPSTILNAELLSTTTVPFSTATGPNCLLIDPPALNSAISTPSKLSAVSSSTV</sequence>
<accession>A0A2P2LQI9</accession>
<dbReference type="EMBL" id="GGEC01039750">
    <property type="protein sequence ID" value="MBX20234.1"/>
    <property type="molecule type" value="Transcribed_RNA"/>
</dbReference>
<evidence type="ECO:0000313" key="1">
    <source>
        <dbReference type="EMBL" id="MBX20234.1"/>
    </source>
</evidence>
<dbReference type="AlphaFoldDB" id="A0A2P2LQI9"/>
<organism evidence="1">
    <name type="scientific">Rhizophora mucronata</name>
    <name type="common">Asiatic mangrove</name>
    <dbReference type="NCBI Taxonomy" id="61149"/>
    <lineage>
        <taxon>Eukaryota</taxon>
        <taxon>Viridiplantae</taxon>
        <taxon>Streptophyta</taxon>
        <taxon>Embryophyta</taxon>
        <taxon>Tracheophyta</taxon>
        <taxon>Spermatophyta</taxon>
        <taxon>Magnoliopsida</taxon>
        <taxon>eudicotyledons</taxon>
        <taxon>Gunneridae</taxon>
        <taxon>Pentapetalae</taxon>
        <taxon>rosids</taxon>
        <taxon>fabids</taxon>
        <taxon>Malpighiales</taxon>
        <taxon>Rhizophoraceae</taxon>
        <taxon>Rhizophora</taxon>
    </lineage>
</organism>
<name>A0A2P2LQI9_RHIMU</name>
<reference evidence="1" key="1">
    <citation type="submission" date="2018-02" db="EMBL/GenBank/DDBJ databases">
        <title>Rhizophora mucronata_Transcriptome.</title>
        <authorList>
            <person name="Meera S.P."/>
            <person name="Sreeshan A."/>
            <person name="Augustine A."/>
        </authorList>
    </citation>
    <scope>NUCLEOTIDE SEQUENCE</scope>
    <source>
        <tissue evidence="1">Leaf</tissue>
    </source>
</reference>